<reference evidence="1 2" key="1">
    <citation type="submission" date="2019-03" db="EMBL/GenBank/DDBJ databases">
        <title>An improved genome assembly of the fluke Schistosoma japonicum.</title>
        <authorList>
            <person name="Hu W."/>
            <person name="Luo F."/>
            <person name="Yin M."/>
            <person name="Mo X."/>
            <person name="Sun C."/>
            <person name="Wu Q."/>
            <person name="Zhu B."/>
            <person name="Xiang M."/>
            <person name="Wang J."/>
            <person name="Wang Y."/>
            <person name="Zhang T."/>
            <person name="Xu B."/>
            <person name="Zheng H."/>
            <person name="Feng Z."/>
        </authorList>
    </citation>
    <scope>NUCLEOTIDE SEQUENCE [LARGE SCALE GENOMIC DNA]</scope>
    <source>
        <strain evidence="1">HuSjv2</strain>
        <tissue evidence="1">Worms</tissue>
    </source>
</reference>
<sequence>YTSTQSDVQGHSYYTRYGRRKMMYELERPFLLTPDIGFQVTVNQFSYRSVLAFVSVTSILNVACYEQLIHWEVFSIPIENTRYLAQTTEDACDAESTPNAHCEWCWDSEKCIS</sequence>
<keyword evidence="2" id="KW-1185">Reference proteome</keyword>
<accession>A0A4Z2D0U3</accession>
<dbReference type="Proteomes" id="UP000311919">
    <property type="component" value="Unassembled WGS sequence"/>
</dbReference>
<evidence type="ECO:0000313" key="2">
    <source>
        <dbReference type="Proteomes" id="UP000311919"/>
    </source>
</evidence>
<evidence type="ECO:0008006" key="3">
    <source>
        <dbReference type="Google" id="ProtNLM"/>
    </source>
</evidence>
<feature type="non-terminal residue" evidence="1">
    <location>
        <position position="1"/>
    </location>
</feature>
<evidence type="ECO:0000313" key="1">
    <source>
        <dbReference type="EMBL" id="TNN10069.1"/>
    </source>
</evidence>
<name>A0A4Z2D0U3_SCHJA</name>
<feature type="non-terminal residue" evidence="1">
    <location>
        <position position="113"/>
    </location>
</feature>
<comment type="caution">
    <text evidence="1">The sequence shown here is derived from an EMBL/GenBank/DDBJ whole genome shotgun (WGS) entry which is preliminary data.</text>
</comment>
<dbReference type="EMBL" id="SKCS01000376">
    <property type="protein sequence ID" value="TNN10069.1"/>
    <property type="molecule type" value="Genomic_DNA"/>
</dbReference>
<dbReference type="AlphaFoldDB" id="A0A4Z2D0U3"/>
<organism evidence="1 2">
    <name type="scientific">Schistosoma japonicum</name>
    <name type="common">Blood fluke</name>
    <dbReference type="NCBI Taxonomy" id="6182"/>
    <lineage>
        <taxon>Eukaryota</taxon>
        <taxon>Metazoa</taxon>
        <taxon>Spiralia</taxon>
        <taxon>Lophotrochozoa</taxon>
        <taxon>Platyhelminthes</taxon>
        <taxon>Trematoda</taxon>
        <taxon>Digenea</taxon>
        <taxon>Strigeidida</taxon>
        <taxon>Schistosomatoidea</taxon>
        <taxon>Schistosomatidae</taxon>
        <taxon>Schistosoma</taxon>
    </lineage>
</organism>
<proteinExistence type="predicted"/>
<protein>
    <recommendedName>
        <fullName evidence="3">Egg protein</fullName>
    </recommendedName>
</protein>
<gene>
    <name evidence="1" type="ORF">EWB00_005744</name>
</gene>